<reference evidence="1" key="1">
    <citation type="submission" date="2020-11" db="EMBL/GenBank/DDBJ databases">
        <authorList>
            <person name="Tran Van P."/>
        </authorList>
    </citation>
    <scope>NUCLEOTIDE SEQUENCE</scope>
</reference>
<organism evidence="1">
    <name type="scientific">Timema shepardi</name>
    <name type="common">Walking stick</name>
    <dbReference type="NCBI Taxonomy" id="629360"/>
    <lineage>
        <taxon>Eukaryota</taxon>
        <taxon>Metazoa</taxon>
        <taxon>Ecdysozoa</taxon>
        <taxon>Arthropoda</taxon>
        <taxon>Hexapoda</taxon>
        <taxon>Insecta</taxon>
        <taxon>Pterygota</taxon>
        <taxon>Neoptera</taxon>
        <taxon>Polyneoptera</taxon>
        <taxon>Phasmatodea</taxon>
        <taxon>Timematodea</taxon>
        <taxon>Timematoidea</taxon>
        <taxon>Timematidae</taxon>
        <taxon>Timema</taxon>
    </lineage>
</organism>
<sequence>MDTRLILCLYSGCVQHRPCIRASRYYVIDRTSTRFILCLYSGCAQHRPCIRASRYYVIDRTSMRLILCLYSGCAQHRPCIRASITASYYPFGLYALSTNYANGLRIEEVELEEVNLHLRVRRVENHLGKNIPGSPDRESNLILPVLSSRAQHDKCVSQLRHRGGLSANLNQLIQGTERVSSSLTSSQYSKPTASQKNLEARGFEPGSSEAAAKAGLKWNCLCSIPGWVATYFFSICVDVRDDIVNNLCNFHQLPEFTLQSSHCLSAGMYRKLLSWRTLEERVVSRYNSKGNATSPDPLPTCLFAICREQGHLPHQRGYQGGVDSNITSKLPNHPSTPKTWTCLVASTIYSFRDPSVLVGAEGYFGWPRLSPSCPSSHKIYFRLAFDRAKGPKLDAH</sequence>
<dbReference type="AlphaFoldDB" id="A0A7R9AZZ3"/>
<proteinExistence type="predicted"/>
<name>A0A7R9AZZ3_TIMSH</name>
<evidence type="ECO:0000313" key="1">
    <source>
        <dbReference type="EMBL" id="CAD7263764.1"/>
    </source>
</evidence>
<accession>A0A7R9AZZ3</accession>
<protein>
    <submittedName>
        <fullName evidence="1">Uncharacterized protein</fullName>
    </submittedName>
</protein>
<gene>
    <name evidence="1" type="ORF">TSIB3V08_LOCUS7834</name>
</gene>
<dbReference type="EMBL" id="OC003834">
    <property type="protein sequence ID" value="CAD7263764.1"/>
    <property type="molecule type" value="Genomic_DNA"/>
</dbReference>